<dbReference type="GO" id="GO:0000976">
    <property type="term" value="F:transcription cis-regulatory region binding"/>
    <property type="evidence" value="ECO:0007669"/>
    <property type="project" value="TreeGrafter"/>
</dbReference>
<keyword evidence="7" id="KW-1185">Reference proteome</keyword>
<evidence type="ECO:0000256" key="1">
    <source>
        <dbReference type="ARBA" id="ARBA00023015"/>
    </source>
</evidence>
<dbReference type="InterPro" id="IPR036271">
    <property type="entry name" value="Tet_transcr_reg_TetR-rel_C_sf"/>
</dbReference>
<name>A0A1H6WGD7_9MICO</name>
<dbReference type="AlphaFoldDB" id="A0A1H6WGD7"/>
<dbReference type="PANTHER" id="PTHR30055:SF234">
    <property type="entry name" value="HTH-TYPE TRANSCRIPTIONAL REGULATOR BETI"/>
    <property type="match status" value="1"/>
</dbReference>
<dbReference type="InterPro" id="IPR001647">
    <property type="entry name" value="HTH_TetR"/>
</dbReference>
<evidence type="ECO:0000256" key="3">
    <source>
        <dbReference type="ARBA" id="ARBA00023163"/>
    </source>
</evidence>
<evidence type="ECO:0000313" key="7">
    <source>
        <dbReference type="Proteomes" id="UP000183315"/>
    </source>
</evidence>
<evidence type="ECO:0000313" key="6">
    <source>
        <dbReference type="EMBL" id="SEJ11860.1"/>
    </source>
</evidence>
<dbReference type="Proteomes" id="UP000183315">
    <property type="component" value="Unassembled WGS sequence"/>
</dbReference>
<sequence length="201" mass="21273">MIDNPVSDLRTRLLESALSIVSEKGAGALTVRAVAKAAGCSTMGVYTHFSGKSGLIDAIVDSGLDDLGRQLARAWERAEAGRDGLVAVAEAYRDWGLASPTQFQTMFAPSIAGYEPSDSTVERLWETFYAHRARVASVLDSADSDPAAWHQTAMAMWSCVHGHVCIEQLRRTHATSEIAAGPSLDLGALIDSQIAAAAVAA</sequence>
<reference evidence="7" key="1">
    <citation type="submission" date="2016-10" db="EMBL/GenBank/DDBJ databases">
        <authorList>
            <person name="Varghese N."/>
        </authorList>
    </citation>
    <scope>NUCLEOTIDE SEQUENCE [LARGE SCALE GENOMIC DNA]</scope>
    <source>
        <strain evidence="7">DSM 24868</strain>
    </source>
</reference>
<dbReference type="PRINTS" id="PR00455">
    <property type="entry name" value="HTHTETR"/>
</dbReference>
<keyword evidence="2 4" id="KW-0238">DNA-binding</keyword>
<proteinExistence type="predicted"/>
<dbReference type="InterPro" id="IPR025996">
    <property type="entry name" value="MT1864/Rv1816-like_C"/>
</dbReference>
<evidence type="ECO:0000256" key="2">
    <source>
        <dbReference type="ARBA" id="ARBA00023125"/>
    </source>
</evidence>
<dbReference type="Gene3D" id="1.10.357.10">
    <property type="entry name" value="Tetracycline Repressor, domain 2"/>
    <property type="match status" value="1"/>
</dbReference>
<dbReference type="Pfam" id="PF13305">
    <property type="entry name" value="TetR_C_33"/>
    <property type="match status" value="1"/>
</dbReference>
<dbReference type="PROSITE" id="PS50977">
    <property type="entry name" value="HTH_TETR_2"/>
    <property type="match status" value="1"/>
</dbReference>
<dbReference type="PANTHER" id="PTHR30055">
    <property type="entry name" value="HTH-TYPE TRANSCRIPTIONAL REGULATOR RUTR"/>
    <property type="match status" value="1"/>
</dbReference>
<dbReference type="Pfam" id="PF00440">
    <property type="entry name" value="TetR_N"/>
    <property type="match status" value="1"/>
</dbReference>
<dbReference type="EMBL" id="FNZI01000002">
    <property type="protein sequence ID" value="SEJ11860.1"/>
    <property type="molecule type" value="Genomic_DNA"/>
</dbReference>
<gene>
    <name evidence="6" type="ORF">SAMN05421637_0842</name>
</gene>
<dbReference type="InterPro" id="IPR050109">
    <property type="entry name" value="HTH-type_TetR-like_transc_reg"/>
</dbReference>
<dbReference type="RefSeq" id="WP_052405575.1">
    <property type="nucleotide sequence ID" value="NZ_BBLU01000003.1"/>
</dbReference>
<dbReference type="SUPFAM" id="SSF46689">
    <property type="entry name" value="Homeodomain-like"/>
    <property type="match status" value="1"/>
</dbReference>
<dbReference type="eggNOG" id="COG1309">
    <property type="taxonomic scope" value="Bacteria"/>
</dbReference>
<organism evidence="6 7">
    <name type="scientific">Demequina mangrovi</name>
    <dbReference type="NCBI Taxonomy" id="1043493"/>
    <lineage>
        <taxon>Bacteria</taxon>
        <taxon>Bacillati</taxon>
        <taxon>Actinomycetota</taxon>
        <taxon>Actinomycetes</taxon>
        <taxon>Micrococcales</taxon>
        <taxon>Demequinaceae</taxon>
        <taxon>Demequina</taxon>
    </lineage>
</organism>
<keyword evidence="1" id="KW-0805">Transcription regulation</keyword>
<evidence type="ECO:0000259" key="5">
    <source>
        <dbReference type="PROSITE" id="PS50977"/>
    </source>
</evidence>
<accession>A0A1H6WGD7</accession>
<dbReference type="GO" id="GO:0003700">
    <property type="term" value="F:DNA-binding transcription factor activity"/>
    <property type="evidence" value="ECO:0007669"/>
    <property type="project" value="TreeGrafter"/>
</dbReference>
<feature type="DNA-binding region" description="H-T-H motif" evidence="4">
    <location>
        <begin position="30"/>
        <end position="49"/>
    </location>
</feature>
<dbReference type="InterPro" id="IPR009057">
    <property type="entry name" value="Homeodomain-like_sf"/>
</dbReference>
<feature type="domain" description="HTH tetR-type" evidence="5">
    <location>
        <begin position="7"/>
        <end position="67"/>
    </location>
</feature>
<dbReference type="SUPFAM" id="SSF48498">
    <property type="entry name" value="Tetracyclin repressor-like, C-terminal domain"/>
    <property type="match status" value="1"/>
</dbReference>
<protein>
    <submittedName>
        <fullName evidence="6">Transcriptional regulator, TetR family</fullName>
    </submittedName>
</protein>
<keyword evidence="3" id="KW-0804">Transcription</keyword>
<evidence type="ECO:0000256" key="4">
    <source>
        <dbReference type="PROSITE-ProRule" id="PRU00335"/>
    </source>
</evidence>